<dbReference type="InterPro" id="IPR016032">
    <property type="entry name" value="Sig_transdc_resp-reg_C-effctor"/>
</dbReference>
<accession>A0A364NMJ7</accession>
<keyword evidence="3" id="KW-0805">Transcription regulation</keyword>
<sequence length="230" mass="26478">MIKKIAIVEDDMDQARLIAYWLRPYGFEPCLFISAELFLESIQAGVKFDLLLVDWVLPGMDGLSLIKAVSSHFSLPPTIFVTLKNKEFELASALHAGADDFISKPLSKTVLIAKTWALLRRYGHVTHQFNDSVHLDQTKPMLHFQQQSLRLSKKEYQFLSLFLHSNANTVFSRADLIDALWSNTNTHDNSRALDLMICRLRAKLNQFDPTPFKIINQYRQGYMLEYNPDL</sequence>
<evidence type="ECO:0008006" key="12">
    <source>
        <dbReference type="Google" id="ProtNLM"/>
    </source>
</evidence>
<dbReference type="Proteomes" id="UP000250744">
    <property type="component" value="Unassembled WGS sequence"/>
</dbReference>
<dbReference type="InterPro" id="IPR001867">
    <property type="entry name" value="OmpR/PhoB-type_DNA-bd"/>
</dbReference>
<organism evidence="10 11">
    <name type="scientific">Nitrincola tibetensis</name>
    <dbReference type="NCBI Taxonomy" id="2219697"/>
    <lineage>
        <taxon>Bacteria</taxon>
        <taxon>Pseudomonadati</taxon>
        <taxon>Pseudomonadota</taxon>
        <taxon>Gammaproteobacteria</taxon>
        <taxon>Oceanospirillales</taxon>
        <taxon>Oceanospirillaceae</taxon>
        <taxon>Nitrincola</taxon>
    </lineage>
</organism>
<dbReference type="SMART" id="SM00862">
    <property type="entry name" value="Trans_reg_C"/>
    <property type="match status" value="1"/>
</dbReference>
<dbReference type="GO" id="GO:0006355">
    <property type="term" value="P:regulation of DNA-templated transcription"/>
    <property type="evidence" value="ECO:0007669"/>
    <property type="project" value="InterPro"/>
</dbReference>
<evidence type="ECO:0000256" key="5">
    <source>
        <dbReference type="ARBA" id="ARBA00023163"/>
    </source>
</evidence>
<feature type="DNA-binding region" description="OmpR/PhoB-type" evidence="7">
    <location>
        <begin position="124"/>
        <end position="226"/>
    </location>
</feature>
<evidence type="ECO:0000313" key="10">
    <source>
        <dbReference type="EMBL" id="RAU18291.1"/>
    </source>
</evidence>
<dbReference type="Pfam" id="PF00486">
    <property type="entry name" value="Trans_reg_C"/>
    <property type="match status" value="1"/>
</dbReference>
<dbReference type="OrthoDB" id="9802426at2"/>
<feature type="domain" description="OmpR/PhoB-type" evidence="9">
    <location>
        <begin position="124"/>
        <end position="226"/>
    </location>
</feature>
<dbReference type="PANTHER" id="PTHR48111:SF1">
    <property type="entry name" value="TWO-COMPONENT RESPONSE REGULATOR ORR33"/>
    <property type="match status" value="1"/>
</dbReference>
<dbReference type="InterPro" id="IPR001789">
    <property type="entry name" value="Sig_transdc_resp-reg_receiver"/>
</dbReference>
<name>A0A364NMJ7_9GAMM</name>
<evidence type="ECO:0000256" key="4">
    <source>
        <dbReference type="ARBA" id="ARBA00023125"/>
    </source>
</evidence>
<dbReference type="Gene3D" id="1.10.10.10">
    <property type="entry name" value="Winged helix-like DNA-binding domain superfamily/Winged helix DNA-binding domain"/>
    <property type="match status" value="1"/>
</dbReference>
<evidence type="ECO:0000256" key="2">
    <source>
        <dbReference type="ARBA" id="ARBA00023012"/>
    </source>
</evidence>
<dbReference type="GO" id="GO:0000976">
    <property type="term" value="F:transcription cis-regulatory region binding"/>
    <property type="evidence" value="ECO:0007669"/>
    <property type="project" value="TreeGrafter"/>
</dbReference>
<dbReference type="SMART" id="SM00448">
    <property type="entry name" value="REC"/>
    <property type="match status" value="1"/>
</dbReference>
<dbReference type="RefSeq" id="WP_112158932.1">
    <property type="nucleotide sequence ID" value="NZ_QKRX01000005.1"/>
</dbReference>
<feature type="modified residue" description="4-aspartylphosphate" evidence="6">
    <location>
        <position position="54"/>
    </location>
</feature>
<dbReference type="Gene3D" id="3.40.50.2300">
    <property type="match status" value="1"/>
</dbReference>
<keyword evidence="2" id="KW-0902">Two-component regulatory system</keyword>
<dbReference type="GO" id="GO:0005829">
    <property type="term" value="C:cytosol"/>
    <property type="evidence" value="ECO:0007669"/>
    <property type="project" value="TreeGrafter"/>
</dbReference>
<dbReference type="GO" id="GO:0032993">
    <property type="term" value="C:protein-DNA complex"/>
    <property type="evidence" value="ECO:0007669"/>
    <property type="project" value="TreeGrafter"/>
</dbReference>
<evidence type="ECO:0000259" key="8">
    <source>
        <dbReference type="PROSITE" id="PS50110"/>
    </source>
</evidence>
<protein>
    <recommendedName>
        <fullName evidence="12">DNA-binding response regulator</fullName>
    </recommendedName>
</protein>
<dbReference type="PROSITE" id="PS50110">
    <property type="entry name" value="RESPONSE_REGULATORY"/>
    <property type="match status" value="1"/>
</dbReference>
<dbReference type="InterPro" id="IPR011006">
    <property type="entry name" value="CheY-like_superfamily"/>
</dbReference>
<dbReference type="SUPFAM" id="SSF46894">
    <property type="entry name" value="C-terminal effector domain of the bipartite response regulators"/>
    <property type="match status" value="1"/>
</dbReference>
<gene>
    <name evidence="10" type="ORF">DN062_08655</name>
</gene>
<evidence type="ECO:0000313" key="11">
    <source>
        <dbReference type="Proteomes" id="UP000250744"/>
    </source>
</evidence>
<evidence type="ECO:0000256" key="1">
    <source>
        <dbReference type="ARBA" id="ARBA00022553"/>
    </source>
</evidence>
<keyword evidence="11" id="KW-1185">Reference proteome</keyword>
<comment type="caution">
    <text evidence="10">The sequence shown here is derived from an EMBL/GenBank/DDBJ whole genome shotgun (WGS) entry which is preliminary data.</text>
</comment>
<dbReference type="Pfam" id="PF00072">
    <property type="entry name" value="Response_reg"/>
    <property type="match status" value="1"/>
</dbReference>
<evidence type="ECO:0000256" key="7">
    <source>
        <dbReference type="PROSITE-ProRule" id="PRU01091"/>
    </source>
</evidence>
<dbReference type="CDD" id="cd00383">
    <property type="entry name" value="trans_reg_C"/>
    <property type="match status" value="1"/>
</dbReference>
<reference evidence="10 11" key="1">
    <citation type="submission" date="2018-06" db="EMBL/GenBank/DDBJ databases">
        <title>Nitrincola tibetense sp. nov., isolated from Lake XuguoCo on Tibetan Plateau.</title>
        <authorList>
            <person name="Xing P."/>
        </authorList>
    </citation>
    <scope>NUCLEOTIDE SEQUENCE [LARGE SCALE GENOMIC DNA]</scope>
    <source>
        <strain evidence="11">xg18</strain>
    </source>
</reference>
<keyword evidence="1 6" id="KW-0597">Phosphoprotein</keyword>
<evidence type="ECO:0000256" key="6">
    <source>
        <dbReference type="PROSITE-ProRule" id="PRU00169"/>
    </source>
</evidence>
<keyword evidence="5" id="KW-0804">Transcription</keyword>
<dbReference type="EMBL" id="QKRX01000005">
    <property type="protein sequence ID" value="RAU18291.1"/>
    <property type="molecule type" value="Genomic_DNA"/>
</dbReference>
<keyword evidence="4 7" id="KW-0238">DNA-binding</keyword>
<feature type="domain" description="Response regulatory" evidence="8">
    <location>
        <begin position="4"/>
        <end position="119"/>
    </location>
</feature>
<dbReference type="InterPro" id="IPR039420">
    <property type="entry name" value="WalR-like"/>
</dbReference>
<dbReference type="PROSITE" id="PS51755">
    <property type="entry name" value="OMPR_PHOB"/>
    <property type="match status" value="1"/>
</dbReference>
<evidence type="ECO:0000259" key="9">
    <source>
        <dbReference type="PROSITE" id="PS51755"/>
    </source>
</evidence>
<dbReference type="PANTHER" id="PTHR48111">
    <property type="entry name" value="REGULATOR OF RPOS"/>
    <property type="match status" value="1"/>
</dbReference>
<dbReference type="InterPro" id="IPR036388">
    <property type="entry name" value="WH-like_DNA-bd_sf"/>
</dbReference>
<dbReference type="GO" id="GO:0000156">
    <property type="term" value="F:phosphorelay response regulator activity"/>
    <property type="evidence" value="ECO:0007669"/>
    <property type="project" value="TreeGrafter"/>
</dbReference>
<evidence type="ECO:0000256" key="3">
    <source>
        <dbReference type="ARBA" id="ARBA00023015"/>
    </source>
</evidence>
<proteinExistence type="predicted"/>
<dbReference type="AlphaFoldDB" id="A0A364NMJ7"/>
<dbReference type="SUPFAM" id="SSF52172">
    <property type="entry name" value="CheY-like"/>
    <property type="match status" value="1"/>
</dbReference>